<organism evidence="2 3">
    <name type="scientific">Arcicella lustrica</name>
    <dbReference type="NCBI Taxonomy" id="2984196"/>
    <lineage>
        <taxon>Bacteria</taxon>
        <taxon>Pseudomonadati</taxon>
        <taxon>Bacteroidota</taxon>
        <taxon>Cytophagia</taxon>
        <taxon>Cytophagales</taxon>
        <taxon>Flectobacillaceae</taxon>
        <taxon>Arcicella</taxon>
    </lineage>
</organism>
<gene>
    <name evidence="2" type="ORF">VB798_00110</name>
</gene>
<evidence type="ECO:0000313" key="3">
    <source>
        <dbReference type="Proteomes" id="UP001302222"/>
    </source>
</evidence>
<dbReference type="EMBL" id="JAYGIM010000001">
    <property type="protein sequence ID" value="MEA5424953.1"/>
    <property type="molecule type" value="Genomic_DNA"/>
</dbReference>
<accession>A0ABU5SCC1</accession>
<proteinExistence type="predicted"/>
<reference evidence="2 3" key="1">
    <citation type="submission" date="2023-12" db="EMBL/GenBank/DDBJ databases">
        <title>Novel species of the genus Arcicella isolated from rivers.</title>
        <authorList>
            <person name="Lu H."/>
        </authorList>
    </citation>
    <scope>NUCLEOTIDE SEQUENCE [LARGE SCALE GENOMIC DNA]</scope>
    <source>
        <strain evidence="2 3">DC25W</strain>
    </source>
</reference>
<name>A0ABU5SCC1_9BACT</name>
<dbReference type="PANTHER" id="PTHR15032">
    <property type="entry name" value="N-ACYL-PHOSPHATIDYLETHANOLAMINE-HYDROLYZING PHOSPHOLIPASE D"/>
    <property type="match status" value="1"/>
</dbReference>
<dbReference type="InterPro" id="IPR036866">
    <property type="entry name" value="RibonucZ/Hydroxyglut_hydro"/>
</dbReference>
<dbReference type="RefSeq" id="WP_323254681.1">
    <property type="nucleotide sequence ID" value="NZ_JAYGIM010000001.1"/>
</dbReference>
<keyword evidence="3" id="KW-1185">Reference proteome</keyword>
<comment type="caution">
    <text evidence="2">The sequence shown here is derived from an EMBL/GenBank/DDBJ whole genome shotgun (WGS) entry which is preliminary data.</text>
</comment>
<feature type="domain" description="Metallo-beta-lactamase" evidence="1">
    <location>
        <begin position="169"/>
        <end position="362"/>
    </location>
</feature>
<evidence type="ECO:0000313" key="2">
    <source>
        <dbReference type="EMBL" id="MEA5424953.1"/>
    </source>
</evidence>
<sequence>MSLEFLCRCVCLHTQPSYYHRIAREDTSVGKATDLETILYLMKRRNFIHKILTLATVSKSSGGILFTQAEKTQMIKTRTNNPDLKTILDTWEGTPVDQDGRFMNHEFPFIHKFGTVFKWMTTKNPQKQFKKEDTWQLEVIKNDAFLTETKDMIVWLGHATFFIRLNGKQILIDPVLGKIPATKRHSELPISPEKLQNLDYILVSHAHYDHCDKDSLKLLQSQNPKAIFLTGLKMKTLLRKWIPNNEIQEAGWYQQYQTKDDLSIYFLPSRHWSNRSLGDANERLWGAFVLKSKDKTIYFGGDSGYGSHFKEVAALFPNIDVAMIGAGAYSPRWFMSPNHQDPEHAVQAFNETKAKVMIPFHYGTFDQADEPLSEPEQILRQLEKEGKINQSLKILKVGEQLLV</sequence>
<dbReference type="InterPro" id="IPR001279">
    <property type="entry name" value="Metallo-B-lactamas"/>
</dbReference>
<dbReference type="Gene3D" id="3.60.15.10">
    <property type="entry name" value="Ribonuclease Z/Hydroxyacylglutathione hydrolase-like"/>
    <property type="match status" value="1"/>
</dbReference>
<dbReference type="SUPFAM" id="SSF56281">
    <property type="entry name" value="Metallo-hydrolase/oxidoreductase"/>
    <property type="match status" value="1"/>
</dbReference>
<dbReference type="Proteomes" id="UP001302222">
    <property type="component" value="Unassembled WGS sequence"/>
</dbReference>
<dbReference type="Pfam" id="PF12706">
    <property type="entry name" value="Lactamase_B_2"/>
    <property type="match status" value="1"/>
</dbReference>
<protein>
    <submittedName>
        <fullName evidence="2">MBL fold metallo-hydrolase</fullName>
    </submittedName>
</protein>
<evidence type="ECO:0000259" key="1">
    <source>
        <dbReference type="Pfam" id="PF12706"/>
    </source>
</evidence>
<dbReference type="PANTHER" id="PTHR15032:SF4">
    <property type="entry name" value="N-ACYL-PHOSPHATIDYLETHANOLAMINE-HYDROLYZING PHOSPHOLIPASE D"/>
    <property type="match status" value="1"/>
</dbReference>